<feature type="compositionally biased region" description="Basic and acidic residues" evidence="1">
    <location>
        <begin position="210"/>
        <end position="224"/>
    </location>
</feature>
<reference evidence="2" key="1">
    <citation type="submission" date="2021-10" db="EMBL/GenBank/DDBJ databases">
        <authorList>
            <person name="Piombo E."/>
        </authorList>
    </citation>
    <scope>NUCLEOTIDE SEQUENCE</scope>
</reference>
<dbReference type="EMBL" id="CABFNO020001323">
    <property type="protein sequence ID" value="CAG9981247.1"/>
    <property type="molecule type" value="Genomic_DNA"/>
</dbReference>
<gene>
    <name evidence="2" type="ORF">CBYS24578_00008240</name>
</gene>
<sequence>MPLWAWAGKGAEKEITPGGLVGVANDAMDEMQAKHSNYGGSKPGVMTAMVADKGKGDKIYLGSSLNNGESVIHKTDDQGKLKYPETNKVVTDAEKAAIGKRPGLTEGADPKHGNNAKCGEQSCIAMWEKDNPGKKLNEADARFVTIERPGGKSGKNQIIPPCDGKNGKGIGCKSVLGGQGSEDVPESTRPEPYHLGNDYTTSKVELGPKNGDKEREDKAAKDAAFEAQLQANRERKAAKAKAKEAKMAANKARKQGEASNNAE</sequence>
<evidence type="ECO:0000256" key="1">
    <source>
        <dbReference type="SAM" id="MobiDB-lite"/>
    </source>
</evidence>
<protein>
    <submittedName>
        <fullName evidence="2">Uncharacterized protein</fullName>
    </submittedName>
</protein>
<name>A0A9N9U8H0_9HYPO</name>
<dbReference type="AlphaFoldDB" id="A0A9N9U8H0"/>
<evidence type="ECO:0000313" key="2">
    <source>
        <dbReference type="EMBL" id="CAG9981247.1"/>
    </source>
</evidence>
<feature type="region of interest" description="Disordered" evidence="1">
    <location>
        <begin position="173"/>
        <end position="263"/>
    </location>
</feature>
<keyword evidence="3" id="KW-1185">Reference proteome</keyword>
<organism evidence="2 3">
    <name type="scientific">Clonostachys byssicola</name>
    <dbReference type="NCBI Taxonomy" id="160290"/>
    <lineage>
        <taxon>Eukaryota</taxon>
        <taxon>Fungi</taxon>
        <taxon>Dikarya</taxon>
        <taxon>Ascomycota</taxon>
        <taxon>Pezizomycotina</taxon>
        <taxon>Sordariomycetes</taxon>
        <taxon>Hypocreomycetidae</taxon>
        <taxon>Hypocreales</taxon>
        <taxon>Bionectriaceae</taxon>
        <taxon>Clonostachys</taxon>
    </lineage>
</organism>
<evidence type="ECO:0000313" key="3">
    <source>
        <dbReference type="Proteomes" id="UP000754883"/>
    </source>
</evidence>
<feature type="compositionally biased region" description="Basic and acidic residues" evidence="1">
    <location>
        <begin position="232"/>
        <end position="246"/>
    </location>
</feature>
<proteinExistence type="predicted"/>
<accession>A0A9N9U8H0</accession>
<dbReference type="Proteomes" id="UP000754883">
    <property type="component" value="Unassembled WGS sequence"/>
</dbReference>
<dbReference type="OrthoDB" id="5149882at2759"/>
<comment type="caution">
    <text evidence="2">The sequence shown here is derived from an EMBL/GenBank/DDBJ whole genome shotgun (WGS) entry which is preliminary data.</text>
</comment>